<dbReference type="EMBL" id="JAWXYG010000006">
    <property type="protein sequence ID" value="KAK4270187.1"/>
    <property type="molecule type" value="Genomic_DNA"/>
</dbReference>
<feature type="transmembrane region" description="Helical" evidence="2">
    <location>
        <begin position="17"/>
        <end position="38"/>
    </location>
</feature>
<feature type="compositionally biased region" description="Basic and acidic residues" evidence="1">
    <location>
        <begin position="205"/>
        <end position="245"/>
    </location>
</feature>
<keyword evidence="2" id="KW-0812">Transmembrane</keyword>
<keyword evidence="2" id="KW-1133">Transmembrane helix</keyword>
<evidence type="ECO:0000256" key="1">
    <source>
        <dbReference type="SAM" id="MobiDB-lite"/>
    </source>
</evidence>
<comment type="caution">
    <text evidence="3">The sequence shown here is derived from an EMBL/GenBank/DDBJ whole genome shotgun (WGS) entry which is preliminary data.</text>
</comment>
<evidence type="ECO:0000313" key="3">
    <source>
        <dbReference type="EMBL" id="KAK4270187.1"/>
    </source>
</evidence>
<dbReference type="Proteomes" id="UP001293593">
    <property type="component" value="Unassembled WGS sequence"/>
</dbReference>
<accession>A0AAE1MJK9</accession>
<feature type="transmembrane region" description="Helical" evidence="2">
    <location>
        <begin position="45"/>
        <end position="66"/>
    </location>
</feature>
<evidence type="ECO:0000313" key="4">
    <source>
        <dbReference type="Proteomes" id="UP001293593"/>
    </source>
</evidence>
<feature type="region of interest" description="Disordered" evidence="1">
    <location>
        <begin position="202"/>
        <end position="245"/>
    </location>
</feature>
<protein>
    <submittedName>
        <fullName evidence="3">Uncharacterized protein</fullName>
    </submittedName>
</protein>
<dbReference type="PANTHER" id="PTHR36760">
    <property type="entry name" value="ACIDIC LEUCINE-RICH NUCLEAR PHOSPHOPROTEIN 32 FAMILY B PROTEIN"/>
    <property type="match status" value="1"/>
</dbReference>
<name>A0AAE1MJK9_9FABA</name>
<feature type="region of interest" description="Disordered" evidence="1">
    <location>
        <begin position="341"/>
        <end position="392"/>
    </location>
</feature>
<keyword evidence="2" id="KW-0472">Membrane</keyword>
<keyword evidence="4" id="KW-1185">Reference proteome</keyword>
<proteinExistence type="predicted"/>
<feature type="compositionally biased region" description="Acidic residues" evidence="1">
    <location>
        <begin position="380"/>
        <end position="392"/>
    </location>
</feature>
<dbReference type="PANTHER" id="PTHR36760:SF1">
    <property type="entry name" value="ACIDIC LEUCINE-RICH NUCLEAR PHOSPHOPROTEIN 32 FAMILY B PROTEIN"/>
    <property type="match status" value="1"/>
</dbReference>
<feature type="compositionally biased region" description="Basic and acidic residues" evidence="1">
    <location>
        <begin position="363"/>
        <end position="379"/>
    </location>
</feature>
<dbReference type="AlphaFoldDB" id="A0AAE1MJK9"/>
<organism evidence="3 4">
    <name type="scientific">Acacia crassicarpa</name>
    <name type="common">northern wattle</name>
    <dbReference type="NCBI Taxonomy" id="499986"/>
    <lineage>
        <taxon>Eukaryota</taxon>
        <taxon>Viridiplantae</taxon>
        <taxon>Streptophyta</taxon>
        <taxon>Embryophyta</taxon>
        <taxon>Tracheophyta</taxon>
        <taxon>Spermatophyta</taxon>
        <taxon>Magnoliopsida</taxon>
        <taxon>eudicotyledons</taxon>
        <taxon>Gunneridae</taxon>
        <taxon>Pentapetalae</taxon>
        <taxon>rosids</taxon>
        <taxon>fabids</taxon>
        <taxon>Fabales</taxon>
        <taxon>Fabaceae</taxon>
        <taxon>Caesalpinioideae</taxon>
        <taxon>mimosoid clade</taxon>
        <taxon>Acacieae</taxon>
        <taxon>Acacia</taxon>
    </lineage>
</organism>
<gene>
    <name evidence="3" type="ORF">QN277_023257</name>
</gene>
<sequence>MPHFSFSKQKTSDLSSLVFNFCFSIFSHPLYFSYFIFFSPYILKLVSFLSPLFITTALLLLALFTVSPNYFVLDTNDDSEFSESKLGFLLSNFQTLVLWLHSKSNQKDEESGYLEEFEAYLVMFQASIFQALETKPEENENSPQCLEEADDPVENNVSVSEVKSLESLFHESEDFEDLGHQKEEKTSGEMKVLENLFREDEEFEGSVHQKESKSADSVEVTKGKMESDTKMEDGEGEKKVLEESEERKGGIIGMRSGFKVMSSKSQRLLEASLGSPENNWVYSESNHLGSFGSMRKEKEWRRTLACKLFEERHNNSSNFISNNNINESESEGMDSLWETYETQSNKPKNKNDKKKKTMTTKTVLEKSNTKKSTESKYYDPEDEDDEEEEEEEEGIKLCCLQALKFSAGKMNLGMGKPNLMKISKAFKGIGWLHHHVGKHGKKG</sequence>
<reference evidence="3" key="1">
    <citation type="submission" date="2023-10" db="EMBL/GenBank/DDBJ databases">
        <title>Chromosome-level genome of the transformable northern wattle, Acacia crassicarpa.</title>
        <authorList>
            <person name="Massaro I."/>
            <person name="Sinha N.R."/>
            <person name="Poethig S."/>
            <person name="Leichty A.R."/>
        </authorList>
    </citation>
    <scope>NUCLEOTIDE SEQUENCE</scope>
    <source>
        <strain evidence="3">Acra3RX</strain>
        <tissue evidence="3">Leaf</tissue>
    </source>
</reference>
<feature type="compositionally biased region" description="Basic residues" evidence="1">
    <location>
        <begin position="347"/>
        <end position="358"/>
    </location>
</feature>
<evidence type="ECO:0000256" key="2">
    <source>
        <dbReference type="SAM" id="Phobius"/>
    </source>
</evidence>